<dbReference type="EMBL" id="CVMT01000003">
    <property type="protein sequence ID" value="CRG86987.1"/>
    <property type="molecule type" value="Genomic_DNA"/>
</dbReference>
<organism evidence="2 3">
    <name type="scientific">Talaromyces islandicus</name>
    <name type="common">Penicillium islandicum</name>
    <dbReference type="NCBI Taxonomy" id="28573"/>
    <lineage>
        <taxon>Eukaryota</taxon>
        <taxon>Fungi</taxon>
        <taxon>Dikarya</taxon>
        <taxon>Ascomycota</taxon>
        <taxon>Pezizomycotina</taxon>
        <taxon>Eurotiomycetes</taxon>
        <taxon>Eurotiomycetidae</taxon>
        <taxon>Eurotiales</taxon>
        <taxon>Trichocomaceae</taxon>
        <taxon>Talaromyces</taxon>
        <taxon>Talaromyces sect. Islandici</taxon>
    </lineage>
</organism>
<dbReference type="Gene3D" id="3.10.450.50">
    <property type="match status" value="1"/>
</dbReference>
<protein>
    <recommendedName>
        <fullName evidence="1">SnoaL-like domain-containing protein</fullName>
    </recommendedName>
</protein>
<dbReference type="SUPFAM" id="SSF54427">
    <property type="entry name" value="NTF2-like"/>
    <property type="match status" value="1"/>
</dbReference>
<gene>
    <name evidence="2" type="ORF">PISL3812_04000</name>
</gene>
<sequence length="148" mass="16697">MSTPKHTPRSILNTFYAAEVIYMSAPPEQRDFSGMAAVLFPNIKLVQTPHLPYGGVFTGAAGFQQWAEQMSDLFDVVDVRDPEIFEKEGSNRIVVLSTVHFRVRKTGERMVFPLCQAITVDLEAGQITEMKPFYWDVHTLNKAVGYDP</sequence>
<dbReference type="AlphaFoldDB" id="A0A0U1LU98"/>
<name>A0A0U1LU98_TALIS</name>
<reference evidence="2 3" key="1">
    <citation type="submission" date="2015-04" db="EMBL/GenBank/DDBJ databases">
        <authorList>
            <person name="Syromyatnikov M.Y."/>
            <person name="Popov V.N."/>
        </authorList>
    </citation>
    <scope>NUCLEOTIDE SEQUENCE [LARGE SCALE GENOMIC DNA]</scope>
    <source>
        <strain evidence="2">WF-38-12</strain>
    </source>
</reference>
<dbReference type="OMA" id="QITEMKP"/>
<evidence type="ECO:0000313" key="3">
    <source>
        <dbReference type="Proteomes" id="UP000054383"/>
    </source>
</evidence>
<dbReference type="InterPro" id="IPR037401">
    <property type="entry name" value="SnoaL-like"/>
</dbReference>
<evidence type="ECO:0000313" key="2">
    <source>
        <dbReference type="EMBL" id="CRG86987.1"/>
    </source>
</evidence>
<keyword evidence="3" id="KW-1185">Reference proteome</keyword>
<dbReference type="InterPro" id="IPR032710">
    <property type="entry name" value="NTF2-like_dom_sf"/>
</dbReference>
<dbReference type="Proteomes" id="UP000054383">
    <property type="component" value="Unassembled WGS sequence"/>
</dbReference>
<dbReference type="Pfam" id="PF12680">
    <property type="entry name" value="SnoaL_2"/>
    <property type="match status" value="1"/>
</dbReference>
<accession>A0A0U1LU98</accession>
<proteinExistence type="predicted"/>
<feature type="domain" description="SnoaL-like" evidence="1">
    <location>
        <begin position="29"/>
        <end position="130"/>
    </location>
</feature>
<dbReference type="OrthoDB" id="4158114at2759"/>
<evidence type="ECO:0000259" key="1">
    <source>
        <dbReference type="Pfam" id="PF12680"/>
    </source>
</evidence>